<dbReference type="Gene3D" id="3.40.50.2300">
    <property type="match status" value="2"/>
</dbReference>
<dbReference type="GO" id="GO:0000976">
    <property type="term" value="F:transcription cis-regulatory region binding"/>
    <property type="evidence" value="ECO:0007669"/>
    <property type="project" value="TreeGrafter"/>
</dbReference>
<dbReference type="PROSITE" id="PS00356">
    <property type="entry name" value="HTH_LACI_1"/>
    <property type="match status" value="1"/>
</dbReference>
<dbReference type="RefSeq" id="WP_227310250.1">
    <property type="nucleotide sequence ID" value="NZ_JAESVA010000014.1"/>
</dbReference>
<dbReference type="InterPro" id="IPR000843">
    <property type="entry name" value="HTH_LacI"/>
</dbReference>
<dbReference type="CDD" id="cd01392">
    <property type="entry name" value="HTH_LacI"/>
    <property type="match status" value="1"/>
</dbReference>
<dbReference type="SUPFAM" id="SSF47413">
    <property type="entry name" value="lambda repressor-like DNA-binding domains"/>
    <property type="match status" value="1"/>
</dbReference>
<evidence type="ECO:0000259" key="4">
    <source>
        <dbReference type="PROSITE" id="PS50932"/>
    </source>
</evidence>
<keyword evidence="3" id="KW-0804">Transcription</keyword>
<proteinExistence type="predicted"/>
<dbReference type="InterPro" id="IPR046335">
    <property type="entry name" value="LacI/GalR-like_sensor"/>
</dbReference>
<dbReference type="SMART" id="SM00354">
    <property type="entry name" value="HTH_LACI"/>
    <property type="match status" value="1"/>
</dbReference>
<evidence type="ECO:0000313" key="5">
    <source>
        <dbReference type="EMBL" id="MCB8883593.1"/>
    </source>
</evidence>
<dbReference type="PANTHER" id="PTHR30146">
    <property type="entry name" value="LACI-RELATED TRANSCRIPTIONAL REPRESSOR"/>
    <property type="match status" value="1"/>
</dbReference>
<evidence type="ECO:0000256" key="1">
    <source>
        <dbReference type="ARBA" id="ARBA00023015"/>
    </source>
</evidence>
<dbReference type="Pfam" id="PF13377">
    <property type="entry name" value="Peripla_BP_3"/>
    <property type="match status" value="1"/>
</dbReference>
<reference evidence="5 6" key="1">
    <citation type="journal article" date="2021" name="Microorganisms">
        <title>Acidisoma silvae sp. nov. and Acidisomacellulosilytica sp. nov., Two Acidophilic Bacteria Isolated from Decaying Wood, Hydrolyzing Cellulose and Producing Poly-3-hydroxybutyrate.</title>
        <authorList>
            <person name="Mieszkin S."/>
            <person name="Pouder E."/>
            <person name="Uroz S."/>
            <person name="Simon-Colin C."/>
            <person name="Alain K."/>
        </authorList>
    </citation>
    <scope>NUCLEOTIDE SEQUENCE [LARGE SCALE GENOMIC DNA]</scope>
    <source>
        <strain evidence="5 6">HW T5.17</strain>
    </source>
</reference>
<dbReference type="PROSITE" id="PS50932">
    <property type="entry name" value="HTH_LACI_2"/>
    <property type="match status" value="1"/>
</dbReference>
<dbReference type="PANTHER" id="PTHR30146:SF109">
    <property type="entry name" value="HTH-TYPE TRANSCRIPTIONAL REGULATOR GALS"/>
    <property type="match status" value="1"/>
</dbReference>
<dbReference type="Proteomes" id="UP000721844">
    <property type="component" value="Unassembled WGS sequence"/>
</dbReference>
<dbReference type="GO" id="GO:0003700">
    <property type="term" value="F:DNA-binding transcription factor activity"/>
    <property type="evidence" value="ECO:0007669"/>
    <property type="project" value="TreeGrafter"/>
</dbReference>
<evidence type="ECO:0000313" key="6">
    <source>
        <dbReference type="Proteomes" id="UP000721844"/>
    </source>
</evidence>
<feature type="domain" description="HTH lacI-type" evidence="4">
    <location>
        <begin position="12"/>
        <end position="66"/>
    </location>
</feature>
<keyword evidence="1" id="KW-0805">Transcription regulation</keyword>
<dbReference type="CDD" id="cd06267">
    <property type="entry name" value="PBP1_LacI_sugar_binding-like"/>
    <property type="match status" value="1"/>
</dbReference>
<dbReference type="Gene3D" id="1.10.260.40">
    <property type="entry name" value="lambda repressor-like DNA-binding domains"/>
    <property type="match status" value="1"/>
</dbReference>
<keyword evidence="2 5" id="KW-0238">DNA-binding</keyword>
<gene>
    <name evidence="5" type="ORF">ACELLULO517_25315</name>
</gene>
<accession>A0A964E735</accession>
<organism evidence="5 6">
    <name type="scientific">Acidisoma cellulosilyticum</name>
    <dbReference type="NCBI Taxonomy" id="2802395"/>
    <lineage>
        <taxon>Bacteria</taxon>
        <taxon>Pseudomonadati</taxon>
        <taxon>Pseudomonadota</taxon>
        <taxon>Alphaproteobacteria</taxon>
        <taxon>Acetobacterales</taxon>
        <taxon>Acidocellaceae</taxon>
        <taxon>Acidisoma</taxon>
    </lineage>
</organism>
<dbReference type="InterPro" id="IPR010982">
    <property type="entry name" value="Lambda_DNA-bd_dom_sf"/>
</dbReference>
<comment type="caution">
    <text evidence="5">The sequence shown here is derived from an EMBL/GenBank/DDBJ whole genome shotgun (WGS) entry which is preliminary data.</text>
</comment>
<dbReference type="InterPro" id="IPR028082">
    <property type="entry name" value="Peripla_BP_I"/>
</dbReference>
<protein>
    <submittedName>
        <fullName evidence="5">LacI family DNA-binding transcriptional regulator</fullName>
    </submittedName>
</protein>
<dbReference type="AlphaFoldDB" id="A0A964E735"/>
<sequence length="347" mass="37853">MERSRRARQKPATIHDVARLARVSKSTVSNVIRDVPGVNPETRERVQEAIRTLEYRPNVVARQLVQQRTTLLGIVIGDLSNPFYAEMAKFVESFAAAHGYQLMFCNTQVDENTELDGIRSLIEHRVAGLLFLAYAGDAESARQAVGEQLPIVFLTCDAGWGDVVAVDDFAAARAGTQHLIDLGHRRIAYFADTVHEARAERARQGGYALALQEAGLTPSILRWHDRPQLVEAGGSICTIQTALTAPERPTAIFAANDLHAVDILDAADQASLRVPEDLSVVGFDDIAISRIARINLTTIAQPKEALARLAVDLIVGRIGGKVQGAHQRHSLPFTLLQRRTTGPSPAP</sequence>
<keyword evidence="6" id="KW-1185">Reference proteome</keyword>
<dbReference type="Pfam" id="PF00356">
    <property type="entry name" value="LacI"/>
    <property type="match status" value="1"/>
</dbReference>
<evidence type="ECO:0000256" key="2">
    <source>
        <dbReference type="ARBA" id="ARBA00023125"/>
    </source>
</evidence>
<dbReference type="EMBL" id="JAESVA010000014">
    <property type="protein sequence ID" value="MCB8883593.1"/>
    <property type="molecule type" value="Genomic_DNA"/>
</dbReference>
<name>A0A964E735_9PROT</name>
<evidence type="ECO:0000256" key="3">
    <source>
        <dbReference type="ARBA" id="ARBA00023163"/>
    </source>
</evidence>
<dbReference type="SUPFAM" id="SSF53822">
    <property type="entry name" value="Periplasmic binding protein-like I"/>
    <property type="match status" value="1"/>
</dbReference>